<proteinExistence type="predicted"/>
<accession>E0DCA5</accession>
<comment type="caution">
    <text evidence="1">The sequence shown here is derived from an EMBL/GenBank/DDBJ whole genome shotgun (WGS) entry which is preliminary data.</text>
</comment>
<keyword evidence="2" id="KW-1185">Reference proteome</keyword>
<gene>
    <name evidence="1" type="ORF">HMPREF0299_5954</name>
</gene>
<dbReference type="AlphaFoldDB" id="E0DCA5"/>
<organism evidence="1 2">
    <name type="scientific">Corynebacterium matruchotii ATCC 14266</name>
    <dbReference type="NCBI Taxonomy" id="553207"/>
    <lineage>
        <taxon>Bacteria</taxon>
        <taxon>Bacillati</taxon>
        <taxon>Actinomycetota</taxon>
        <taxon>Actinomycetes</taxon>
        <taxon>Mycobacteriales</taxon>
        <taxon>Corynebacteriaceae</taxon>
        <taxon>Corynebacterium</taxon>
    </lineage>
</organism>
<dbReference type="Proteomes" id="UP000004218">
    <property type="component" value="Unassembled WGS sequence"/>
</dbReference>
<reference evidence="1" key="1">
    <citation type="submission" date="2010-08" db="EMBL/GenBank/DDBJ databases">
        <authorList>
            <person name="Harkins D.M."/>
            <person name="Madupu R."/>
            <person name="Durkin A.S."/>
            <person name="Torralba M."/>
            <person name="Methe B."/>
            <person name="Sutton G.G."/>
            <person name="Nelson K.E."/>
        </authorList>
    </citation>
    <scope>NUCLEOTIDE SEQUENCE [LARGE SCALE GENOMIC DNA]</scope>
    <source>
        <strain evidence="1">ATCC 14266</strain>
    </source>
</reference>
<dbReference type="STRING" id="553207.HMPREF0299_5954"/>
<sequence>MAGMFRLTRNYLRVRGEYPIGRVRQDPGFELPPRARRILGDDLAAGTTSACAENTCVKA</sequence>
<evidence type="ECO:0000313" key="1">
    <source>
        <dbReference type="EMBL" id="EFM50147.1"/>
    </source>
</evidence>
<evidence type="ECO:0000313" key="2">
    <source>
        <dbReference type="Proteomes" id="UP000004218"/>
    </source>
</evidence>
<name>E0DCA5_9CORY</name>
<protein>
    <submittedName>
        <fullName evidence="1">Uncharacterized protein</fullName>
    </submittedName>
</protein>
<dbReference type="EMBL" id="ACSH02000002">
    <property type="protein sequence ID" value="EFM50147.1"/>
    <property type="molecule type" value="Genomic_DNA"/>
</dbReference>